<dbReference type="Proteomes" id="UP001152614">
    <property type="component" value="Unassembled WGS sequence"/>
</dbReference>
<gene>
    <name evidence="1" type="ORF">OGZ51_02920</name>
</gene>
<dbReference type="RefSeq" id="WP_098384109.1">
    <property type="nucleotide sequence ID" value="NZ_JAOWLW010000001.1"/>
</dbReference>
<reference evidence="1" key="1">
    <citation type="submission" date="2022-10" db="EMBL/GenBank/DDBJ databases">
        <authorList>
            <person name="Turner M.S."/>
            <person name="Huang W."/>
        </authorList>
    </citation>
    <scope>NUCLEOTIDE SEQUENCE</scope>
    <source>
        <strain evidence="1">3</strain>
    </source>
</reference>
<protein>
    <submittedName>
        <fullName evidence="1">Uncharacterized protein</fullName>
    </submittedName>
</protein>
<dbReference type="EMBL" id="JAOWLY010000002">
    <property type="protein sequence ID" value="MDG4983096.1"/>
    <property type="molecule type" value="Genomic_DNA"/>
</dbReference>
<accession>A0A9X4NFI8</accession>
<evidence type="ECO:0000313" key="2">
    <source>
        <dbReference type="Proteomes" id="UP001152614"/>
    </source>
</evidence>
<comment type="caution">
    <text evidence="1">The sequence shown here is derived from an EMBL/GenBank/DDBJ whole genome shotgun (WGS) entry which is preliminary data.</text>
</comment>
<dbReference type="AlphaFoldDB" id="A0A9X4NFI8"/>
<reference evidence="1" key="2">
    <citation type="journal article" date="2023" name="Food Microbiol.">
        <title>Evaluation of the fermentation potential of lactic acid bacteria isolated from herbs, fruits and vegetables as starter cultures in nut-based milk alternatives.</title>
        <authorList>
            <person name="Huang W."/>
            <person name="Dong A."/>
            <person name="Pham H.T."/>
            <person name="Zhou C."/>
            <person name="Huo Z."/>
            <person name="Watjen A.P."/>
            <person name="Prakash S."/>
            <person name="Bang-Berthelsen C.H."/>
            <person name="Turner M.S."/>
        </authorList>
    </citation>
    <scope>NUCLEOTIDE SEQUENCE</scope>
    <source>
        <strain evidence="1">3</strain>
    </source>
</reference>
<evidence type="ECO:0000313" key="1">
    <source>
        <dbReference type="EMBL" id="MDG4983096.1"/>
    </source>
</evidence>
<sequence>MKYTAILGDKFIIEPFETVPLKLDHTQAILPATVVYGGRNQVYIYTDLEYNVGQCVSIGGYSVGGKKFRLIELSITDYPVLDNALITEKEKI</sequence>
<proteinExistence type="predicted"/>
<name>A0A9X4NFI8_9LACT</name>
<organism evidence="1 2">
    <name type="scientific">Lactococcus lactis</name>
    <dbReference type="NCBI Taxonomy" id="1358"/>
    <lineage>
        <taxon>Bacteria</taxon>
        <taxon>Bacillati</taxon>
        <taxon>Bacillota</taxon>
        <taxon>Bacilli</taxon>
        <taxon>Lactobacillales</taxon>
        <taxon>Streptococcaceae</taxon>
        <taxon>Lactococcus</taxon>
    </lineage>
</organism>